<gene>
    <name evidence="2" type="ORF">OMQ_00831</name>
</gene>
<feature type="transmembrane region" description="Helical" evidence="1">
    <location>
        <begin position="129"/>
        <end position="146"/>
    </location>
</feature>
<dbReference type="Proteomes" id="UP000014136">
    <property type="component" value="Unassembled WGS sequence"/>
</dbReference>
<feature type="transmembrane region" description="Helical" evidence="1">
    <location>
        <begin position="72"/>
        <end position="94"/>
    </location>
</feature>
<feature type="transmembrane region" description="Helical" evidence="1">
    <location>
        <begin position="40"/>
        <end position="60"/>
    </location>
</feature>
<evidence type="ECO:0000256" key="1">
    <source>
        <dbReference type="SAM" id="Phobius"/>
    </source>
</evidence>
<keyword evidence="1" id="KW-1133">Transmembrane helix</keyword>
<sequence length="196" mass="22542">MIRQMKQMLDAHTFANARVAEIKNEYAKIDKDWLVVHFKITVYMAITNFLIEIVLSLYVIQTQLLTTTLPMYFLKYLIVPSVANSCLLLTGYFFMTSQRHSAIQKIYGISIMSTFVAFVITTIHNIYSPIYMIYLISIVLTSIYSNHRLTKSIGFLSIGLFLLSEFVITWDPVKQSIFDSPFEIVRYSIGTSSNNS</sequence>
<dbReference type="STRING" id="41997.RV16_GL000590"/>
<evidence type="ECO:0000313" key="2">
    <source>
        <dbReference type="EMBL" id="EOT30136.1"/>
    </source>
</evidence>
<protein>
    <submittedName>
        <fullName evidence="2">Uncharacterized protein</fullName>
    </submittedName>
</protein>
<keyword evidence="1" id="KW-0812">Transmembrane</keyword>
<evidence type="ECO:0000313" key="3">
    <source>
        <dbReference type="Proteomes" id="UP000014136"/>
    </source>
</evidence>
<dbReference type="AlphaFoldDB" id="S0JT87"/>
<dbReference type="eggNOG" id="COG3706">
    <property type="taxonomic scope" value="Bacteria"/>
</dbReference>
<organism evidence="2 3">
    <name type="scientific">Enterococcus saccharolyticus subsp. saccharolyticus ATCC 43076</name>
    <dbReference type="NCBI Taxonomy" id="1139996"/>
    <lineage>
        <taxon>Bacteria</taxon>
        <taxon>Bacillati</taxon>
        <taxon>Bacillota</taxon>
        <taxon>Bacilli</taxon>
        <taxon>Lactobacillales</taxon>
        <taxon>Enterococcaceae</taxon>
        <taxon>Enterococcus</taxon>
    </lineage>
</organism>
<name>S0JT87_9ENTE</name>
<dbReference type="HOGENOM" id="CLU_1388368_0_0_9"/>
<keyword evidence="3" id="KW-1185">Reference proteome</keyword>
<feature type="transmembrane region" description="Helical" evidence="1">
    <location>
        <begin position="153"/>
        <end position="170"/>
    </location>
</feature>
<comment type="caution">
    <text evidence="2">The sequence shown here is derived from an EMBL/GenBank/DDBJ whole genome shotgun (WGS) entry which is preliminary data.</text>
</comment>
<dbReference type="PATRIC" id="fig|1139996.3.peg.821"/>
<feature type="transmembrane region" description="Helical" evidence="1">
    <location>
        <begin position="106"/>
        <end position="123"/>
    </location>
</feature>
<dbReference type="EMBL" id="AHYT01000002">
    <property type="protein sequence ID" value="EOT30136.1"/>
    <property type="molecule type" value="Genomic_DNA"/>
</dbReference>
<reference evidence="2 3" key="1">
    <citation type="submission" date="2013-03" db="EMBL/GenBank/DDBJ databases">
        <title>The Genome Sequence of Enterococcus saccharolyticus ATCC_43076 (Illumina only assembly).</title>
        <authorList>
            <consortium name="The Broad Institute Genomics Platform"/>
            <consortium name="The Broad Institute Genome Sequencing Center for Infectious Disease"/>
            <person name="Earl A."/>
            <person name="Russ C."/>
            <person name="Gilmore M."/>
            <person name="Surin D."/>
            <person name="Walker B."/>
            <person name="Young S."/>
            <person name="Zeng Q."/>
            <person name="Gargeya S."/>
            <person name="Fitzgerald M."/>
            <person name="Haas B."/>
            <person name="Abouelleil A."/>
            <person name="Allen A.W."/>
            <person name="Alvarado L."/>
            <person name="Arachchi H.M."/>
            <person name="Berlin A.M."/>
            <person name="Chapman S.B."/>
            <person name="Gainer-Dewar J."/>
            <person name="Goldberg J."/>
            <person name="Griggs A."/>
            <person name="Gujja S."/>
            <person name="Hansen M."/>
            <person name="Howarth C."/>
            <person name="Imamovic A."/>
            <person name="Ireland A."/>
            <person name="Larimer J."/>
            <person name="McCowan C."/>
            <person name="Murphy C."/>
            <person name="Pearson M."/>
            <person name="Poon T.W."/>
            <person name="Priest M."/>
            <person name="Roberts A."/>
            <person name="Saif S."/>
            <person name="Shea T."/>
            <person name="Sisk P."/>
            <person name="Sykes S."/>
            <person name="Wortman J."/>
            <person name="Nusbaum C."/>
            <person name="Birren B."/>
        </authorList>
    </citation>
    <scope>NUCLEOTIDE SEQUENCE [LARGE SCALE GENOMIC DNA]</scope>
    <source>
        <strain evidence="2 3">ATCC 43076</strain>
    </source>
</reference>
<accession>S0JT87</accession>
<dbReference type="RefSeq" id="WP_016174633.1">
    <property type="nucleotide sequence ID" value="NZ_KE136389.1"/>
</dbReference>
<keyword evidence="1" id="KW-0472">Membrane</keyword>
<proteinExistence type="predicted"/>